<dbReference type="OrthoDB" id="2018133at2759"/>
<keyword evidence="3" id="KW-1185">Reference proteome</keyword>
<dbReference type="STRING" id="1344416.A0A139AN75"/>
<dbReference type="SUPFAM" id="SSF52096">
    <property type="entry name" value="ClpP/crotonase"/>
    <property type="match status" value="1"/>
</dbReference>
<sequence>MFDYTVFTNIKVEIRPDGIAILTLNRPERMNSWNDFMAMELIIAFEELDNDPNVKAIIVAGAGRAFCAGADLSPAGARIASARRVEHIREHRDSGGQVTARIARCRKLVVAAIHGAAVGVGITMTLPMDIRLIYRGAKIGFVFVRRGILPEAASSYFLPQLIGKSRTQALFMPGRVLNADHHLFNGLFFDYIDSPEKVLPAAIELVQEIVQNSSVVSIALTKAMVWHDRGSPEGQHLLDSKGILYTGNGADSREGTSSFLEKRYLHLCVSSLTVTEYSFVSSQSTEFPWKN</sequence>
<dbReference type="InterPro" id="IPR001753">
    <property type="entry name" value="Enoyl-CoA_hydra/iso"/>
</dbReference>
<dbReference type="EMBL" id="KQ965743">
    <property type="protein sequence ID" value="KXS18201.1"/>
    <property type="molecule type" value="Genomic_DNA"/>
</dbReference>
<gene>
    <name evidence="2" type="ORF">M427DRAFT_96378</name>
</gene>
<dbReference type="CDD" id="cd06558">
    <property type="entry name" value="crotonase-like"/>
    <property type="match status" value="1"/>
</dbReference>
<evidence type="ECO:0000313" key="3">
    <source>
        <dbReference type="Proteomes" id="UP000070544"/>
    </source>
</evidence>
<dbReference type="PANTHER" id="PTHR43684">
    <property type="match status" value="1"/>
</dbReference>
<dbReference type="PANTHER" id="PTHR43684:SF4">
    <property type="entry name" value="ENOYL-COA HYDRATASE_ISOMERASE FAMILY PROTEIN (AFU_ORTHOLOGUE AFUA_1G01890)"/>
    <property type="match status" value="1"/>
</dbReference>
<dbReference type="Proteomes" id="UP000070544">
    <property type="component" value="Unassembled WGS sequence"/>
</dbReference>
<name>A0A139AN75_GONPJ</name>
<evidence type="ECO:0000313" key="2">
    <source>
        <dbReference type="EMBL" id="KXS18201.1"/>
    </source>
</evidence>
<comment type="similarity">
    <text evidence="1">Belongs to the enoyl-CoA hydratase/isomerase family.</text>
</comment>
<protein>
    <submittedName>
        <fullName evidence="2">Enoyl-CoA hydratase</fullName>
    </submittedName>
</protein>
<reference evidence="2 3" key="1">
    <citation type="journal article" date="2015" name="Genome Biol. Evol.">
        <title>Phylogenomic analyses indicate that early fungi evolved digesting cell walls of algal ancestors of land plants.</title>
        <authorList>
            <person name="Chang Y."/>
            <person name="Wang S."/>
            <person name="Sekimoto S."/>
            <person name="Aerts A.L."/>
            <person name="Choi C."/>
            <person name="Clum A."/>
            <person name="LaButti K.M."/>
            <person name="Lindquist E.A."/>
            <person name="Yee Ngan C."/>
            <person name="Ohm R.A."/>
            <person name="Salamov A.A."/>
            <person name="Grigoriev I.V."/>
            <person name="Spatafora J.W."/>
            <person name="Berbee M.L."/>
        </authorList>
    </citation>
    <scope>NUCLEOTIDE SEQUENCE [LARGE SCALE GENOMIC DNA]</scope>
    <source>
        <strain evidence="2 3">JEL478</strain>
    </source>
</reference>
<dbReference type="Pfam" id="PF00378">
    <property type="entry name" value="ECH_1"/>
    <property type="match status" value="1"/>
</dbReference>
<proteinExistence type="inferred from homology"/>
<accession>A0A139AN75</accession>
<dbReference type="Gene3D" id="3.90.226.10">
    <property type="entry name" value="2-enoyl-CoA Hydratase, Chain A, domain 1"/>
    <property type="match status" value="1"/>
</dbReference>
<organism evidence="2 3">
    <name type="scientific">Gonapodya prolifera (strain JEL478)</name>
    <name type="common">Monoblepharis prolifera</name>
    <dbReference type="NCBI Taxonomy" id="1344416"/>
    <lineage>
        <taxon>Eukaryota</taxon>
        <taxon>Fungi</taxon>
        <taxon>Fungi incertae sedis</taxon>
        <taxon>Chytridiomycota</taxon>
        <taxon>Chytridiomycota incertae sedis</taxon>
        <taxon>Monoblepharidomycetes</taxon>
        <taxon>Monoblepharidales</taxon>
        <taxon>Gonapodyaceae</taxon>
        <taxon>Gonapodya</taxon>
    </lineage>
</organism>
<dbReference type="AlphaFoldDB" id="A0A139AN75"/>
<dbReference type="InterPro" id="IPR051053">
    <property type="entry name" value="ECH/Chromodomain_protein"/>
</dbReference>
<dbReference type="InterPro" id="IPR029045">
    <property type="entry name" value="ClpP/crotonase-like_dom_sf"/>
</dbReference>
<evidence type="ECO:0000256" key="1">
    <source>
        <dbReference type="ARBA" id="ARBA00005254"/>
    </source>
</evidence>